<evidence type="ECO:0000313" key="3">
    <source>
        <dbReference type="Ensembl" id="ENSPSTP00000016571.1"/>
    </source>
</evidence>
<organism evidence="3 4">
    <name type="scientific">Pavo cristatus</name>
    <name type="common">Indian peafowl</name>
    <name type="synonym">Blue peafowl</name>
    <dbReference type="NCBI Taxonomy" id="9049"/>
    <lineage>
        <taxon>Eukaryota</taxon>
        <taxon>Metazoa</taxon>
        <taxon>Chordata</taxon>
        <taxon>Craniata</taxon>
        <taxon>Vertebrata</taxon>
        <taxon>Euteleostomi</taxon>
        <taxon>Archelosauria</taxon>
        <taxon>Archosauria</taxon>
        <taxon>Dinosauria</taxon>
        <taxon>Saurischia</taxon>
        <taxon>Theropoda</taxon>
        <taxon>Coelurosauria</taxon>
        <taxon>Aves</taxon>
        <taxon>Neognathae</taxon>
        <taxon>Galloanserae</taxon>
        <taxon>Galliformes</taxon>
        <taxon>Phasianidae</taxon>
        <taxon>Phasianinae</taxon>
        <taxon>Pavo</taxon>
    </lineage>
</organism>
<reference evidence="3" key="1">
    <citation type="submission" date="2025-08" db="UniProtKB">
        <authorList>
            <consortium name="Ensembl"/>
        </authorList>
    </citation>
    <scope>IDENTIFICATION</scope>
</reference>
<feature type="domain" description="Myelin protein P0 C-terminal" evidence="2">
    <location>
        <begin position="1"/>
        <end position="53"/>
    </location>
</feature>
<proteinExistence type="predicted"/>
<dbReference type="Ensembl" id="ENSPSTT00000017365.1">
    <property type="protein sequence ID" value="ENSPSTP00000016571.1"/>
    <property type="gene ID" value="ENSPSTG00000011786.1"/>
</dbReference>
<dbReference type="Proteomes" id="UP000694428">
    <property type="component" value="Unplaced"/>
</dbReference>
<evidence type="ECO:0000259" key="2">
    <source>
        <dbReference type="Pfam" id="PF10570"/>
    </source>
</evidence>
<name>A0A8C9FN50_PAVCR</name>
<dbReference type="Pfam" id="PF10570">
    <property type="entry name" value="Myelin-PO_C"/>
    <property type="match status" value="1"/>
</dbReference>
<dbReference type="InterPro" id="IPR019566">
    <property type="entry name" value="MYP0_C"/>
</dbReference>
<keyword evidence="4" id="KW-1185">Reference proteome</keyword>
<feature type="region of interest" description="Disordered" evidence="1">
    <location>
        <begin position="1"/>
        <end position="53"/>
    </location>
</feature>
<reference evidence="3" key="2">
    <citation type="submission" date="2025-09" db="UniProtKB">
        <authorList>
            <consortium name="Ensembl"/>
        </authorList>
    </citation>
    <scope>IDENTIFICATION</scope>
</reference>
<feature type="compositionally biased region" description="Basic and acidic residues" evidence="1">
    <location>
        <begin position="1"/>
        <end position="15"/>
    </location>
</feature>
<evidence type="ECO:0000313" key="4">
    <source>
        <dbReference type="Proteomes" id="UP000694428"/>
    </source>
</evidence>
<sequence>MEKGKLQRSAKDASKRSRQAPVLYAMLDHGRSTKAAAEKKAKGAAGEPRKDKK</sequence>
<evidence type="ECO:0000256" key="1">
    <source>
        <dbReference type="SAM" id="MobiDB-lite"/>
    </source>
</evidence>
<accession>A0A8C9FN50</accession>
<feature type="compositionally biased region" description="Basic and acidic residues" evidence="1">
    <location>
        <begin position="28"/>
        <end position="53"/>
    </location>
</feature>
<dbReference type="AlphaFoldDB" id="A0A8C9FN50"/>
<protein>
    <recommendedName>
        <fullName evidence="2">Myelin protein P0 C-terminal domain-containing protein</fullName>
    </recommendedName>
</protein>